<dbReference type="PANTHER" id="PTHR33840:SF1">
    <property type="entry name" value="TLE1 PHOSPHOLIPASE DOMAIN-CONTAINING PROTEIN"/>
    <property type="match status" value="1"/>
</dbReference>
<evidence type="ECO:0000313" key="3">
    <source>
        <dbReference type="Proteomes" id="UP000612855"/>
    </source>
</evidence>
<dbReference type="PANTHER" id="PTHR33840">
    <property type="match status" value="1"/>
</dbReference>
<comment type="caution">
    <text evidence="2">The sequence shown here is derived from an EMBL/GenBank/DDBJ whole genome shotgun (WGS) entry which is preliminary data.</text>
</comment>
<sequence length="356" mass="40320">MFDRLSDGLLRAIRPRWLFRARRSVPSVRRGPVTHVIILDGTMSSMEPGEESNAGLIYRLLSDLSGPELSVYYEAGIQWTSWQNTHEVLMGRGINRQIRRAYGYLASRYRPGDRIYFFGYSRGAYAVRSLAGILDKVGLLKTEHATERNVQQAYRHYQNGGQGPAAHAFAREFCHEDAVIEMIGAFDTVKSLGLRLPLVWRLTEPRHSFHNHALSRCVKAGFHALALEERRAVYTPVMWHSDPDWSGRLEQVWFGGTHGDVGGQLGGFSEARPLSNIPLVWMLLQAELRGLPLPEGWRTGFPLDPDAPSVGMWQGWSKLFLIRHRRVMGADPSERIHESAIARGLDFPLEQPLRQA</sequence>
<keyword evidence="3" id="KW-1185">Reference proteome</keyword>
<reference evidence="3" key="1">
    <citation type="journal article" date="2019" name="Int. J. Syst. Evol. Microbiol.">
        <title>The Global Catalogue of Microorganisms (GCM) 10K type strain sequencing project: providing services to taxonomists for standard genome sequencing and annotation.</title>
        <authorList>
            <consortium name="The Broad Institute Genomics Platform"/>
            <consortium name="The Broad Institute Genome Sequencing Center for Infectious Disease"/>
            <person name="Wu L."/>
            <person name="Ma J."/>
        </authorList>
    </citation>
    <scope>NUCLEOTIDE SEQUENCE [LARGE SCALE GENOMIC DNA]</scope>
    <source>
        <strain evidence="3">CGMCC 1.12664</strain>
    </source>
</reference>
<dbReference type="RefSeq" id="WP_188477329.1">
    <property type="nucleotide sequence ID" value="NZ_BMFJ01000001.1"/>
</dbReference>
<dbReference type="AlphaFoldDB" id="A0A917A654"/>
<dbReference type="Proteomes" id="UP000612855">
    <property type="component" value="Unassembled WGS sequence"/>
</dbReference>
<evidence type="ECO:0000313" key="2">
    <source>
        <dbReference type="EMBL" id="GGE30512.1"/>
    </source>
</evidence>
<dbReference type="EMBL" id="BMFJ01000001">
    <property type="protein sequence ID" value="GGE30512.1"/>
    <property type="molecule type" value="Genomic_DNA"/>
</dbReference>
<proteinExistence type="predicted"/>
<evidence type="ECO:0000259" key="1">
    <source>
        <dbReference type="Pfam" id="PF09994"/>
    </source>
</evidence>
<organism evidence="2 3">
    <name type="scientific">Primorskyibacter flagellatus</name>
    <dbReference type="NCBI Taxonomy" id="1387277"/>
    <lineage>
        <taxon>Bacteria</taxon>
        <taxon>Pseudomonadati</taxon>
        <taxon>Pseudomonadota</taxon>
        <taxon>Alphaproteobacteria</taxon>
        <taxon>Rhodobacterales</taxon>
        <taxon>Roseobacteraceae</taxon>
        <taxon>Primorskyibacter</taxon>
    </lineage>
</organism>
<dbReference type="SUPFAM" id="SSF53474">
    <property type="entry name" value="alpha/beta-Hydrolases"/>
    <property type="match status" value="1"/>
</dbReference>
<dbReference type="InterPro" id="IPR029058">
    <property type="entry name" value="AB_hydrolase_fold"/>
</dbReference>
<dbReference type="InterPro" id="IPR018712">
    <property type="entry name" value="Tle1-like_cat"/>
</dbReference>
<gene>
    <name evidence="2" type="ORF">GCM10011360_18150</name>
</gene>
<accession>A0A917A654</accession>
<feature type="domain" description="T6SS Phospholipase effector Tle1-like catalytic" evidence="1">
    <location>
        <begin position="35"/>
        <end position="283"/>
    </location>
</feature>
<protein>
    <recommendedName>
        <fullName evidence="1">T6SS Phospholipase effector Tle1-like catalytic domain-containing protein</fullName>
    </recommendedName>
</protein>
<dbReference type="Pfam" id="PF09994">
    <property type="entry name" value="T6SS_Tle1-like_cat"/>
    <property type="match status" value="1"/>
</dbReference>
<name>A0A917A654_9RHOB</name>